<reference evidence="1 2" key="1">
    <citation type="submission" date="2018-06" db="EMBL/GenBank/DDBJ databases">
        <title>Genomic Encyclopedia of Type Strains, Phase IV (KMG-IV): sequencing the most valuable type-strain genomes for metagenomic binning, comparative biology and taxonomic classification.</title>
        <authorList>
            <person name="Goeker M."/>
        </authorList>
    </citation>
    <scope>NUCLEOTIDE SEQUENCE [LARGE SCALE GENOMIC DNA]</scope>
    <source>
        <strain evidence="1 2">DSM 5</strain>
    </source>
</reference>
<proteinExistence type="predicted"/>
<dbReference type="OrthoDB" id="5349052at2"/>
<dbReference type="RefSeq" id="WP_111438934.1">
    <property type="nucleotide sequence ID" value="NZ_QKZI01000001.1"/>
</dbReference>
<name>A0A2W7MLU5_9BACI</name>
<evidence type="ECO:0000313" key="2">
    <source>
        <dbReference type="Proteomes" id="UP000248646"/>
    </source>
</evidence>
<protein>
    <submittedName>
        <fullName evidence="1">Uncharacterized protein</fullName>
    </submittedName>
</protein>
<evidence type="ECO:0000313" key="1">
    <source>
        <dbReference type="EMBL" id="PZX08352.1"/>
    </source>
</evidence>
<comment type="caution">
    <text evidence="1">The sequence shown here is derived from an EMBL/GenBank/DDBJ whole genome shotgun (WGS) entry which is preliminary data.</text>
</comment>
<dbReference type="Proteomes" id="UP000248646">
    <property type="component" value="Unassembled WGS sequence"/>
</dbReference>
<gene>
    <name evidence="1" type="ORF">C7437_1011476</name>
</gene>
<organism evidence="1 2">
    <name type="scientific">Psychrobacillus insolitus</name>
    <dbReference type="NCBI Taxonomy" id="1461"/>
    <lineage>
        <taxon>Bacteria</taxon>
        <taxon>Bacillati</taxon>
        <taxon>Bacillota</taxon>
        <taxon>Bacilli</taxon>
        <taxon>Bacillales</taxon>
        <taxon>Bacillaceae</taxon>
        <taxon>Psychrobacillus</taxon>
    </lineage>
</organism>
<accession>A0A2W7MLU5</accession>
<keyword evidence="2" id="KW-1185">Reference proteome</keyword>
<dbReference type="EMBL" id="QKZI01000001">
    <property type="protein sequence ID" value="PZX08352.1"/>
    <property type="molecule type" value="Genomic_DNA"/>
</dbReference>
<dbReference type="AlphaFoldDB" id="A0A2W7MLU5"/>
<sequence>MNPYSKWLLSSLITFLILFLCVFSYPLYISYLVDPLWNFTHDNENNTIQIGFDERQQKSNYITNRTMDYDGLLIGTSRVTYMNQSGFQRSKVYNYGLSSLDIQDYNDYISYAVKQNGKPFDKIYLELYYNSFAPPPEVSSYVLPEVAMDNAQSTIYRYKSLFSYDTYKKAKENKEYSIANWYEGYRSYDRSNEVSTNYVNPNINNLFKDSIPNADTVYPDSEVPYSDQYKENLETIRNDNPDSKLIPFTDPMTAVRLKLFLADPNKFEAYQRWFEEMVEVYGQVYSFHSVNEYTIGQEYWFDTVHFYPNLGEIFVAHLDGRMNDEDILTIVTSENLDTYLTDLKKEIDAYQPNY</sequence>